<accession>A0A811V9X4</accession>
<gene>
    <name evidence="2" type="ORF">CCAP1982_LOCUS21122</name>
</gene>
<name>A0A811V9X4_CERCA</name>
<feature type="region of interest" description="Disordered" evidence="1">
    <location>
        <begin position="20"/>
        <end position="51"/>
    </location>
</feature>
<comment type="caution">
    <text evidence="2">The sequence shown here is derived from an EMBL/GenBank/DDBJ whole genome shotgun (WGS) entry which is preliminary data.</text>
</comment>
<reference evidence="2" key="1">
    <citation type="submission" date="2020-11" db="EMBL/GenBank/DDBJ databases">
        <authorList>
            <person name="Whitehead M."/>
        </authorList>
    </citation>
    <scope>NUCLEOTIDE SEQUENCE</scope>
    <source>
        <strain evidence="2">EGII</strain>
    </source>
</reference>
<feature type="compositionally biased region" description="Basic and acidic residues" evidence="1">
    <location>
        <begin position="20"/>
        <end position="38"/>
    </location>
</feature>
<dbReference type="EMBL" id="CAJHJT010000056">
    <property type="protein sequence ID" value="CAD7013038.1"/>
    <property type="molecule type" value="Genomic_DNA"/>
</dbReference>
<organism evidence="2 3">
    <name type="scientific">Ceratitis capitata</name>
    <name type="common">Mediterranean fruit fly</name>
    <name type="synonym">Tephritis capitata</name>
    <dbReference type="NCBI Taxonomy" id="7213"/>
    <lineage>
        <taxon>Eukaryota</taxon>
        <taxon>Metazoa</taxon>
        <taxon>Ecdysozoa</taxon>
        <taxon>Arthropoda</taxon>
        <taxon>Hexapoda</taxon>
        <taxon>Insecta</taxon>
        <taxon>Pterygota</taxon>
        <taxon>Neoptera</taxon>
        <taxon>Endopterygota</taxon>
        <taxon>Diptera</taxon>
        <taxon>Brachycera</taxon>
        <taxon>Muscomorpha</taxon>
        <taxon>Tephritoidea</taxon>
        <taxon>Tephritidae</taxon>
        <taxon>Ceratitis</taxon>
        <taxon>Ceratitis</taxon>
    </lineage>
</organism>
<evidence type="ECO:0000313" key="3">
    <source>
        <dbReference type="Proteomes" id="UP000606786"/>
    </source>
</evidence>
<proteinExistence type="predicted"/>
<dbReference type="AlphaFoldDB" id="A0A811V9X4"/>
<keyword evidence="3" id="KW-1185">Reference proteome</keyword>
<dbReference type="Proteomes" id="UP000606786">
    <property type="component" value="Unassembled WGS sequence"/>
</dbReference>
<evidence type="ECO:0000256" key="1">
    <source>
        <dbReference type="SAM" id="MobiDB-lite"/>
    </source>
</evidence>
<evidence type="ECO:0000313" key="2">
    <source>
        <dbReference type="EMBL" id="CAD7013038.1"/>
    </source>
</evidence>
<protein>
    <submittedName>
        <fullName evidence="2">(Mediterranean fruit fly) hypothetical protein</fullName>
    </submittedName>
</protein>
<sequence length="117" mass="13491">MEVEGIDLNQYELHLEDEDVSLKDIDKEEADDSVKEFESPSSNIQEKAPGSSKDIDINMLLTAISQNMSEMRASISQKMDAQNASIAQNMSEMNVSHKRWMLKCLNRESRYHPWKKQ</sequence>